<evidence type="ECO:0000313" key="2">
    <source>
        <dbReference type="EMBL" id="RTR35143.1"/>
    </source>
</evidence>
<dbReference type="InterPro" id="IPR006311">
    <property type="entry name" value="TAT_signal"/>
</dbReference>
<feature type="transmembrane region" description="Helical" evidence="1">
    <location>
        <begin position="21"/>
        <end position="39"/>
    </location>
</feature>
<keyword evidence="1" id="KW-0472">Membrane</keyword>
<keyword evidence="1" id="KW-1133">Transmembrane helix</keyword>
<keyword evidence="1" id="KW-0812">Transmembrane</keyword>
<dbReference type="NCBIfam" id="TIGR01409">
    <property type="entry name" value="TAT_signal_seq"/>
    <property type="match status" value="1"/>
</dbReference>
<dbReference type="PROSITE" id="PS51318">
    <property type="entry name" value="TAT"/>
    <property type="match status" value="1"/>
</dbReference>
<dbReference type="InterPro" id="IPR019546">
    <property type="entry name" value="TAT_signal_bac_arc"/>
</dbReference>
<gene>
    <name evidence="2" type="ORF">EKG37_04460</name>
</gene>
<reference evidence="2 3" key="1">
    <citation type="submission" date="2018-12" db="EMBL/GenBank/DDBJ databases">
        <title>Bacillus yapensis draft genome sequence.</title>
        <authorList>
            <person name="Yu L."/>
            <person name="Xu X."/>
            <person name="Tang X."/>
        </authorList>
    </citation>
    <scope>NUCLEOTIDE SEQUENCE [LARGE SCALE GENOMIC DNA]</scope>
    <source>
        <strain evidence="2 3">XXST-01</strain>
    </source>
</reference>
<comment type="caution">
    <text evidence="2">The sequence shown here is derived from an EMBL/GenBank/DDBJ whole genome shotgun (WGS) entry which is preliminary data.</text>
</comment>
<sequence length="244" mass="27127">MSETENKQTHNQSRRNFLKNSGLTVGGLIVGGAIGRIISMKPNSTPTTTQPVETHQMANYNEALQFFTRKEDFEALAAATEVIFPEDENGLGAIGLGAPYYIDKQLATPWGRNADDYMIRPFKNGQTPLTRGDIMLQGVRKINEVSQKTHNALFNTLSEEEQVAILQEFEGGTVEMAYVSSTSFFALLRQLTLEGCYCDPMYGGNKNMEGWKMKEWPGAQMSHADVADASDFVKKEPKSLSDHM</sequence>
<proteinExistence type="predicted"/>
<organism evidence="2 3">
    <name type="scientific">Bacillus yapensis</name>
    <dbReference type="NCBI Taxonomy" id="2492960"/>
    <lineage>
        <taxon>Bacteria</taxon>
        <taxon>Bacillati</taxon>
        <taxon>Bacillota</taxon>
        <taxon>Bacilli</taxon>
        <taxon>Bacillales</taxon>
        <taxon>Bacillaceae</taxon>
        <taxon>Bacillus</taxon>
    </lineage>
</organism>
<protein>
    <submittedName>
        <fullName evidence="2">Gluconate 2-dehydrogenase subunit 3 family protein</fullName>
    </submittedName>
</protein>
<dbReference type="AlphaFoldDB" id="A0A3S0IIX4"/>
<dbReference type="EMBL" id="RXNT01000003">
    <property type="protein sequence ID" value="RTR35143.1"/>
    <property type="molecule type" value="Genomic_DNA"/>
</dbReference>
<dbReference type="Proteomes" id="UP000271374">
    <property type="component" value="Unassembled WGS sequence"/>
</dbReference>
<evidence type="ECO:0000313" key="3">
    <source>
        <dbReference type="Proteomes" id="UP000271374"/>
    </source>
</evidence>
<dbReference type="InterPro" id="IPR027056">
    <property type="entry name" value="Gluconate_2DH_su3"/>
</dbReference>
<dbReference type="RefSeq" id="WP_126406791.1">
    <property type="nucleotide sequence ID" value="NZ_RXNT01000003.1"/>
</dbReference>
<keyword evidence="3" id="KW-1185">Reference proteome</keyword>
<accession>A0A3S0IIX4</accession>
<evidence type="ECO:0000256" key="1">
    <source>
        <dbReference type="SAM" id="Phobius"/>
    </source>
</evidence>
<dbReference type="Pfam" id="PF13618">
    <property type="entry name" value="Gluconate_2-dh3"/>
    <property type="match status" value="1"/>
</dbReference>
<dbReference type="OrthoDB" id="8400810at2"/>
<name>A0A3S0IIX4_9BACI</name>